<keyword evidence="2" id="KW-1185">Reference proteome</keyword>
<reference evidence="1 2" key="1">
    <citation type="submission" date="2024-01" db="EMBL/GenBank/DDBJ databases">
        <title>The genomes of 5 underutilized Papilionoideae crops provide insights into root nodulation and disease resistanc.</title>
        <authorList>
            <person name="Jiang F."/>
        </authorList>
    </citation>
    <scope>NUCLEOTIDE SEQUENCE [LARGE SCALE GENOMIC DNA]</scope>
    <source>
        <strain evidence="1">LVBAO_FW01</strain>
        <tissue evidence="1">Leaves</tissue>
    </source>
</reference>
<evidence type="ECO:0000313" key="1">
    <source>
        <dbReference type="EMBL" id="KAK7344788.1"/>
    </source>
</evidence>
<dbReference type="EMBL" id="JAYMYQ010000003">
    <property type="protein sequence ID" value="KAK7344788.1"/>
    <property type="molecule type" value="Genomic_DNA"/>
</dbReference>
<protein>
    <submittedName>
        <fullName evidence="1">Uncharacterized protein</fullName>
    </submittedName>
</protein>
<accession>A0AAN9M3B0</accession>
<name>A0AAN9M3B0_CANGL</name>
<dbReference type="AlphaFoldDB" id="A0AAN9M3B0"/>
<evidence type="ECO:0000313" key="2">
    <source>
        <dbReference type="Proteomes" id="UP001367508"/>
    </source>
</evidence>
<proteinExistence type="predicted"/>
<gene>
    <name evidence="1" type="ORF">VNO77_14870</name>
</gene>
<sequence length="140" mass="15608">MGFGTHWKENCGLVQSSGSVTTSLYDPKVIVDEILVISGLELWLINITGSLGPFDLVMALHVIAAHQESHPHAILFLYVSVHQILETTSRLAGVRLHIPTILDPTWRESRAFGGAFLHANVQCTNSILWHKQKVNTRKEM</sequence>
<organism evidence="1 2">
    <name type="scientific">Canavalia gladiata</name>
    <name type="common">Sword bean</name>
    <name type="synonym">Dolichos gladiatus</name>
    <dbReference type="NCBI Taxonomy" id="3824"/>
    <lineage>
        <taxon>Eukaryota</taxon>
        <taxon>Viridiplantae</taxon>
        <taxon>Streptophyta</taxon>
        <taxon>Embryophyta</taxon>
        <taxon>Tracheophyta</taxon>
        <taxon>Spermatophyta</taxon>
        <taxon>Magnoliopsida</taxon>
        <taxon>eudicotyledons</taxon>
        <taxon>Gunneridae</taxon>
        <taxon>Pentapetalae</taxon>
        <taxon>rosids</taxon>
        <taxon>fabids</taxon>
        <taxon>Fabales</taxon>
        <taxon>Fabaceae</taxon>
        <taxon>Papilionoideae</taxon>
        <taxon>50 kb inversion clade</taxon>
        <taxon>NPAAA clade</taxon>
        <taxon>indigoferoid/millettioid clade</taxon>
        <taxon>Phaseoleae</taxon>
        <taxon>Canavalia</taxon>
    </lineage>
</organism>
<dbReference type="Proteomes" id="UP001367508">
    <property type="component" value="Unassembled WGS sequence"/>
</dbReference>
<comment type="caution">
    <text evidence="1">The sequence shown here is derived from an EMBL/GenBank/DDBJ whole genome shotgun (WGS) entry which is preliminary data.</text>
</comment>